<dbReference type="GO" id="GO:0005829">
    <property type="term" value="C:cytosol"/>
    <property type="evidence" value="ECO:0007669"/>
    <property type="project" value="TreeGrafter"/>
</dbReference>
<comment type="caution">
    <text evidence="2">The sequence shown here is derived from an EMBL/GenBank/DDBJ whole genome shotgun (WGS) entry which is preliminary data.</text>
</comment>
<dbReference type="EMBL" id="RBZN01000018">
    <property type="protein sequence ID" value="RKQ16759.1"/>
    <property type="molecule type" value="Genomic_DNA"/>
</dbReference>
<keyword evidence="3" id="KW-1185">Reference proteome</keyword>
<organism evidence="2 3">
    <name type="scientific">Ureibacillus endophyticus</name>
    <dbReference type="NCBI Taxonomy" id="1978490"/>
    <lineage>
        <taxon>Bacteria</taxon>
        <taxon>Bacillati</taxon>
        <taxon>Bacillota</taxon>
        <taxon>Bacilli</taxon>
        <taxon>Bacillales</taxon>
        <taxon>Caryophanaceae</taxon>
        <taxon>Ureibacillus</taxon>
    </lineage>
</organism>
<dbReference type="InterPro" id="IPR036061">
    <property type="entry name" value="CheW-like_dom_sf"/>
</dbReference>
<evidence type="ECO:0000259" key="1">
    <source>
        <dbReference type="PROSITE" id="PS50851"/>
    </source>
</evidence>
<dbReference type="PANTHER" id="PTHR22617:SF23">
    <property type="entry name" value="CHEMOTAXIS PROTEIN CHEW"/>
    <property type="match status" value="1"/>
</dbReference>
<sequence>MKEFDKDQLFGQYVVFAIEKQLCALSIKEVVEIIRIQPITEVVNDRDYINGVINLRGSIIPVVQLRMRYKLPIVPFNKKTRIIIIRNEDEGIGLIVDEVLMVTHIEDEQLEPPLEMFNTIEKDCFKGFAKVNDQLVGILNLQKVLYPEEVKEG</sequence>
<dbReference type="AlphaFoldDB" id="A0A494Z2K9"/>
<reference evidence="2 3" key="1">
    <citation type="journal article" date="2016" name="Antonie Van Leeuwenhoek">
        <title>Lysinibacillus endophyticus sp. nov., an indole-3-acetic acid producing endophytic bacterium isolated from corn root (Zea mays cv. Xinken-5).</title>
        <authorList>
            <person name="Yu J."/>
            <person name="Guan X."/>
            <person name="Liu C."/>
            <person name="Xiang W."/>
            <person name="Yu Z."/>
            <person name="Liu X."/>
            <person name="Wang G."/>
        </authorList>
    </citation>
    <scope>NUCLEOTIDE SEQUENCE [LARGE SCALE GENOMIC DNA]</scope>
    <source>
        <strain evidence="2 3">DSM 100506</strain>
    </source>
</reference>
<dbReference type="OrthoDB" id="9794382at2"/>
<dbReference type="Pfam" id="PF01584">
    <property type="entry name" value="CheW"/>
    <property type="match status" value="1"/>
</dbReference>
<dbReference type="InterPro" id="IPR039315">
    <property type="entry name" value="CheW"/>
</dbReference>
<evidence type="ECO:0000313" key="2">
    <source>
        <dbReference type="EMBL" id="RKQ16759.1"/>
    </source>
</evidence>
<dbReference type="Gene3D" id="2.30.30.40">
    <property type="entry name" value="SH3 Domains"/>
    <property type="match status" value="1"/>
</dbReference>
<dbReference type="SUPFAM" id="SSF50341">
    <property type="entry name" value="CheW-like"/>
    <property type="match status" value="1"/>
</dbReference>
<dbReference type="Proteomes" id="UP000272238">
    <property type="component" value="Unassembled WGS sequence"/>
</dbReference>
<dbReference type="GO" id="GO:0006935">
    <property type="term" value="P:chemotaxis"/>
    <property type="evidence" value="ECO:0007669"/>
    <property type="project" value="InterPro"/>
</dbReference>
<dbReference type="InterPro" id="IPR002545">
    <property type="entry name" value="CheW-lke_dom"/>
</dbReference>
<accession>A0A494Z2K9</accession>
<dbReference type="SMART" id="SM00260">
    <property type="entry name" value="CheW"/>
    <property type="match status" value="1"/>
</dbReference>
<dbReference type="PROSITE" id="PS50851">
    <property type="entry name" value="CHEW"/>
    <property type="match status" value="1"/>
</dbReference>
<dbReference type="PANTHER" id="PTHR22617">
    <property type="entry name" value="CHEMOTAXIS SENSOR HISTIDINE KINASE-RELATED"/>
    <property type="match status" value="1"/>
</dbReference>
<feature type="domain" description="CheW-like" evidence="1">
    <location>
        <begin position="10"/>
        <end position="150"/>
    </location>
</feature>
<name>A0A494Z2K9_9BACL</name>
<proteinExistence type="predicted"/>
<protein>
    <submittedName>
        <fullName evidence="2">Chemotaxis protein CheW</fullName>
    </submittedName>
</protein>
<evidence type="ECO:0000313" key="3">
    <source>
        <dbReference type="Proteomes" id="UP000272238"/>
    </source>
</evidence>
<dbReference type="RefSeq" id="WP_121214454.1">
    <property type="nucleotide sequence ID" value="NZ_JAMYWW010000001.1"/>
</dbReference>
<gene>
    <name evidence="2" type="ORF">D8M03_09080</name>
</gene>
<dbReference type="GO" id="GO:0007165">
    <property type="term" value="P:signal transduction"/>
    <property type="evidence" value="ECO:0007669"/>
    <property type="project" value="InterPro"/>
</dbReference>
<dbReference type="Gene3D" id="2.40.50.180">
    <property type="entry name" value="CheA-289, Domain 4"/>
    <property type="match status" value="1"/>
</dbReference>